<accession>A0ABD0NRU4</accession>
<dbReference type="AlphaFoldDB" id="A0ABD0NRU4"/>
<feature type="compositionally biased region" description="Pro residues" evidence="1">
    <location>
        <begin position="65"/>
        <end position="97"/>
    </location>
</feature>
<dbReference type="EMBL" id="JAMKFB020000020">
    <property type="protein sequence ID" value="KAL0164205.1"/>
    <property type="molecule type" value="Genomic_DNA"/>
</dbReference>
<dbReference type="Proteomes" id="UP001529510">
    <property type="component" value="Unassembled WGS sequence"/>
</dbReference>
<comment type="caution">
    <text evidence="2">The sequence shown here is derived from an EMBL/GenBank/DDBJ whole genome shotgun (WGS) entry which is preliminary data.</text>
</comment>
<feature type="compositionally biased region" description="Low complexity" evidence="1">
    <location>
        <begin position="98"/>
        <end position="111"/>
    </location>
</feature>
<name>A0ABD0NRU4_CIRMR</name>
<organism evidence="2 3">
    <name type="scientific">Cirrhinus mrigala</name>
    <name type="common">Mrigala</name>
    <dbReference type="NCBI Taxonomy" id="683832"/>
    <lineage>
        <taxon>Eukaryota</taxon>
        <taxon>Metazoa</taxon>
        <taxon>Chordata</taxon>
        <taxon>Craniata</taxon>
        <taxon>Vertebrata</taxon>
        <taxon>Euteleostomi</taxon>
        <taxon>Actinopterygii</taxon>
        <taxon>Neopterygii</taxon>
        <taxon>Teleostei</taxon>
        <taxon>Ostariophysi</taxon>
        <taxon>Cypriniformes</taxon>
        <taxon>Cyprinidae</taxon>
        <taxon>Labeoninae</taxon>
        <taxon>Labeonini</taxon>
        <taxon>Cirrhinus</taxon>
    </lineage>
</organism>
<feature type="compositionally biased region" description="Pro residues" evidence="1">
    <location>
        <begin position="112"/>
        <end position="121"/>
    </location>
</feature>
<evidence type="ECO:0000256" key="1">
    <source>
        <dbReference type="SAM" id="MobiDB-lite"/>
    </source>
</evidence>
<evidence type="ECO:0000313" key="2">
    <source>
        <dbReference type="EMBL" id="KAL0164205.1"/>
    </source>
</evidence>
<evidence type="ECO:0000313" key="3">
    <source>
        <dbReference type="Proteomes" id="UP001529510"/>
    </source>
</evidence>
<reference evidence="2 3" key="1">
    <citation type="submission" date="2024-05" db="EMBL/GenBank/DDBJ databases">
        <title>Genome sequencing and assembly of Indian major carp, Cirrhinus mrigala (Hamilton, 1822).</title>
        <authorList>
            <person name="Mohindra V."/>
            <person name="Chowdhury L.M."/>
            <person name="Lal K."/>
            <person name="Jena J.K."/>
        </authorList>
    </citation>
    <scope>NUCLEOTIDE SEQUENCE [LARGE SCALE GENOMIC DNA]</scope>
    <source>
        <strain evidence="2">CM1030</strain>
        <tissue evidence="2">Blood</tissue>
    </source>
</reference>
<keyword evidence="3" id="KW-1185">Reference proteome</keyword>
<sequence>EGDGSGHYESGGGLVPPIPSAICTPDRAPLSLRLHFGLSSTILCPGTPLLQLHLIPPALSGSFTPPAPPWSSGPAPPRPPGSTPPRQSPETSVPPRPSGSSSSPGSLSSPRASPPPTPLPSVGPLESSALPPPWLLPLSVPLWVIIMAVAWVPPGSSFSKSLLSPTGPAWSLLSSPLLLPPSGCPGLSCCLPGSSCFLLSSSLSRLHQDSVHCPPPKPLPKFPPMAPSVVVYGTKMRLQGGGRD</sequence>
<protein>
    <submittedName>
        <fullName evidence="2">Uncharacterized protein</fullName>
    </submittedName>
</protein>
<proteinExistence type="predicted"/>
<feature type="non-terminal residue" evidence="2">
    <location>
        <position position="244"/>
    </location>
</feature>
<feature type="non-terminal residue" evidence="2">
    <location>
        <position position="1"/>
    </location>
</feature>
<feature type="region of interest" description="Disordered" evidence="1">
    <location>
        <begin position="65"/>
        <end position="124"/>
    </location>
</feature>
<gene>
    <name evidence="2" type="ORF">M9458_039958</name>
</gene>